<keyword evidence="5 11" id="KW-0808">Transferase</keyword>
<dbReference type="InterPro" id="IPR004821">
    <property type="entry name" value="Cyt_trans-like"/>
</dbReference>
<comment type="function">
    <text evidence="1 11">Catalyzes the reversible adenylation of nicotinate mononucleotide (NaMN) to nicotinic acid adenine dinucleotide (NaAD).</text>
</comment>
<dbReference type="UniPathway" id="UPA00253">
    <property type="reaction ID" value="UER00332"/>
</dbReference>
<comment type="pathway">
    <text evidence="2 11">Cofactor biosynthesis; NAD(+) biosynthesis; deamido-NAD(+) from nicotinate D-ribonucleotide: step 1/1.</text>
</comment>
<dbReference type="GO" id="GO:0009435">
    <property type="term" value="P:NAD+ biosynthetic process"/>
    <property type="evidence" value="ECO:0007669"/>
    <property type="project" value="UniProtKB-UniRule"/>
</dbReference>
<comment type="catalytic activity">
    <reaction evidence="10 11">
        <text>nicotinate beta-D-ribonucleotide + ATP + H(+) = deamido-NAD(+) + diphosphate</text>
        <dbReference type="Rhea" id="RHEA:22860"/>
        <dbReference type="ChEBI" id="CHEBI:15378"/>
        <dbReference type="ChEBI" id="CHEBI:30616"/>
        <dbReference type="ChEBI" id="CHEBI:33019"/>
        <dbReference type="ChEBI" id="CHEBI:57502"/>
        <dbReference type="ChEBI" id="CHEBI:58437"/>
        <dbReference type="EC" id="2.7.7.18"/>
    </reaction>
</comment>
<dbReference type="NCBIfam" id="TIGR00125">
    <property type="entry name" value="cyt_tran_rel"/>
    <property type="match status" value="1"/>
</dbReference>
<dbReference type="InterPro" id="IPR005248">
    <property type="entry name" value="NadD/NMNAT"/>
</dbReference>
<keyword evidence="9 11" id="KW-0520">NAD</keyword>
<dbReference type="RefSeq" id="WP_072550587.1">
    <property type="nucleotide sequence ID" value="NZ_CP021659.1"/>
</dbReference>
<keyword evidence="7 11" id="KW-0547">Nucleotide-binding</keyword>
<dbReference type="NCBIfam" id="TIGR00482">
    <property type="entry name" value="nicotinate (nicotinamide) nucleotide adenylyltransferase"/>
    <property type="match status" value="1"/>
</dbReference>
<dbReference type="EC" id="2.7.7.18" evidence="11"/>
<dbReference type="FunFam" id="3.40.50.620:FF:000039">
    <property type="entry name" value="Probable nicotinate-nucleotide adenylyltransferase"/>
    <property type="match status" value="1"/>
</dbReference>
<evidence type="ECO:0000256" key="3">
    <source>
        <dbReference type="ARBA" id="ARBA00009014"/>
    </source>
</evidence>
<dbReference type="GO" id="GO:0005524">
    <property type="term" value="F:ATP binding"/>
    <property type="evidence" value="ECO:0007669"/>
    <property type="project" value="UniProtKB-KW"/>
</dbReference>
<comment type="similarity">
    <text evidence="3 11">Belongs to the NadD family.</text>
</comment>
<evidence type="ECO:0000256" key="1">
    <source>
        <dbReference type="ARBA" id="ARBA00002324"/>
    </source>
</evidence>
<dbReference type="InterPro" id="IPR014729">
    <property type="entry name" value="Rossmann-like_a/b/a_fold"/>
</dbReference>
<dbReference type="HAMAP" id="MF_00244">
    <property type="entry name" value="NaMN_adenylyltr"/>
    <property type="match status" value="1"/>
</dbReference>
<dbReference type="AlphaFoldDB" id="A0A2U8I7R0"/>
<evidence type="ECO:0000256" key="2">
    <source>
        <dbReference type="ARBA" id="ARBA00005019"/>
    </source>
</evidence>
<evidence type="ECO:0000313" key="13">
    <source>
        <dbReference type="EMBL" id="AWK15147.1"/>
    </source>
</evidence>
<dbReference type="SUPFAM" id="SSF52374">
    <property type="entry name" value="Nucleotidylyl transferase"/>
    <property type="match status" value="1"/>
</dbReference>
<gene>
    <name evidence="11" type="primary">nadD</name>
    <name evidence="13" type="ORF">CCS41_12795</name>
</gene>
<name>A0A2U8I7R0_9GAMM</name>
<evidence type="ECO:0000256" key="9">
    <source>
        <dbReference type="ARBA" id="ARBA00023027"/>
    </source>
</evidence>
<dbReference type="NCBIfam" id="NF000840">
    <property type="entry name" value="PRK00071.1-3"/>
    <property type="match status" value="1"/>
</dbReference>
<dbReference type="KEGG" id="fsm:CCS41_12795"/>
<dbReference type="NCBIfam" id="NF000839">
    <property type="entry name" value="PRK00071.1-1"/>
    <property type="match status" value="1"/>
</dbReference>
<evidence type="ECO:0000256" key="4">
    <source>
        <dbReference type="ARBA" id="ARBA00022642"/>
    </source>
</evidence>
<keyword evidence="4 11" id="KW-0662">Pyridine nucleotide biosynthesis</keyword>
<keyword evidence="8 11" id="KW-0067">ATP-binding</keyword>
<dbReference type="STRING" id="1878942.GCA_900128755_00816"/>
<protein>
    <recommendedName>
        <fullName evidence="11">Probable nicotinate-nucleotide adenylyltransferase</fullName>
        <ecNumber evidence="11">2.7.7.18</ecNumber>
    </recommendedName>
    <alternativeName>
        <fullName evidence="11">Deamido-NAD(+) diphosphorylase</fullName>
    </alternativeName>
    <alternativeName>
        <fullName evidence="11">Deamido-NAD(+) pyrophosphorylase</fullName>
    </alternativeName>
    <alternativeName>
        <fullName evidence="11">Nicotinate mononucleotide adenylyltransferase</fullName>
        <shortName evidence="11">NaMN adenylyltransferase</shortName>
    </alternativeName>
</protein>
<evidence type="ECO:0000313" key="14">
    <source>
        <dbReference type="Proteomes" id="UP000261875"/>
    </source>
</evidence>
<dbReference type="Pfam" id="PF01467">
    <property type="entry name" value="CTP_transf_like"/>
    <property type="match status" value="1"/>
</dbReference>
<accession>A0A2U8I7R0</accession>
<dbReference type="Proteomes" id="UP000261875">
    <property type="component" value="Chromosome"/>
</dbReference>
<sequence>MSTKATDQQQAISSLYALFGGTFDPIHYGHLRPIEVLAQQLGLQQVILLPNHVPPHRPQPEANPWQRLKMVELAVADNPLFRVDARELQSSRPSYTIDTLEIIRQQQGAELPLAFIIGQDSLLSLHKWHRWQSLLDVCHLLVCTRPGYSNRLINTELQRWLGTYQINDAKKLNQQPKGYIYLANTPLLDISATDIRRRYHQRQRCDYLLPRAVQQYIELQDLYR</sequence>
<dbReference type="OrthoDB" id="5295945at2"/>
<evidence type="ECO:0000256" key="5">
    <source>
        <dbReference type="ARBA" id="ARBA00022679"/>
    </source>
</evidence>
<keyword evidence="14" id="KW-1185">Reference proteome</keyword>
<reference evidence="13 14" key="1">
    <citation type="submission" date="2017-05" db="EMBL/GenBank/DDBJ databases">
        <title>Genome sequence of Candidatus Fukatsuia symbiotica and Candidatus Hamiltonella defensa from Acyrthosiphon pisum strain 5D.</title>
        <authorList>
            <person name="Patel V.A."/>
            <person name="Chevignon G."/>
            <person name="Russell J.A."/>
            <person name="Oliver K.M."/>
        </authorList>
    </citation>
    <scope>NUCLEOTIDE SEQUENCE [LARGE SCALE GENOMIC DNA]</scope>
    <source>
        <strain evidence="13 14">5D</strain>
    </source>
</reference>
<dbReference type="EMBL" id="CP021659">
    <property type="protein sequence ID" value="AWK15147.1"/>
    <property type="molecule type" value="Genomic_DNA"/>
</dbReference>
<organism evidence="13 14">
    <name type="scientific">Candidatus Fukatsuia symbiotica</name>
    <dbReference type="NCBI Taxonomy" id="1878942"/>
    <lineage>
        <taxon>Bacteria</taxon>
        <taxon>Pseudomonadati</taxon>
        <taxon>Pseudomonadota</taxon>
        <taxon>Gammaproteobacteria</taxon>
        <taxon>Enterobacterales</taxon>
        <taxon>Yersiniaceae</taxon>
        <taxon>Candidatus Fukatsuia</taxon>
    </lineage>
</organism>
<evidence type="ECO:0000256" key="8">
    <source>
        <dbReference type="ARBA" id="ARBA00022840"/>
    </source>
</evidence>
<dbReference type="PANTHER" id="PTHR39321:SF3">
    <property type="entry name" value="PHOSPHOPANTETHEINE ADENYLYLTRANSFERASE"/>
    <property type="match status" value="1"/>
</dbReference>
<proteinExistence type="inferred from homology"/>
<dbReference type="CDD" id="cd02165">
    <property type="entry name" value="NMNAT"/>
    <property type="match status" value="1"/>
</dbReference>
<evidence type="ECO:0000256" key="6">
    <source>
        <dbReference type="ARBA" id="ARBA00022695"/>
    </source>
</evidence>
<dbReference type="GO" id="GO:0004515">
    <property type="term" value="F:nicotinate-nucleotide adenylyltransferase activity"/>
    <property type="evidence" value="ECO:0007669"/>
    <property type="project" value="UniProtKB-UniRule"/>
</dbReference>
<dbReference type="Gene3D" id="3.40.50.620">
    <property type="entry name" value="HUPs"/>
    <property type="match status" value="1"/>
</dbReference>
<keyword evidence="6 11" id="KW-0548">Nucleotidyltransferase</keyword>
<dbReference type="PANTHER" id="PTHR39321">
    <property type="entry name" value="NICOTINATE-NUCLEOTIDE ADENYLYLTRANSFERASE-RELATED"/>
    <property type="match status" value="1"/>
</dbReference>
<evidence type="ECO:0000259" key="12">
    <source>
        <dbReference type="Pfam" id="PF01467"/>
    </source>
</evidence>
<evidence type="ECO:0000256" key="10">
    <source>
        <dbReference type="ARBA" id="ARBA00048721"/>
    </source>
</evidence>
<feature type="domain" description="Cytidyltransferase-like" evidence="12">
    <location>
        <begin position="18"/>
        <end position="198"/>
    </location>
</feature>
<evidence type="ECO:0000256" key="7">
    <source>
        <dbReference type="ARBA" id="ARBA00022741"/>
    </source>
</evidence>
<evidence type="ECO:0000256" key="11">
    <source>
        <dbReference type="HAMAP-Rule" id="MF_00244"/>
    </source>
</evidence>